<dbReference type="SUPFAM" id="SSF53850">
    <property type="entry name" value="Periplasmic binding protein-like II"/>
    <property type="match status" value="1"/>
</dbReference>
<evidence type="ECO:0000256" key="6">
    <source>
        <dbReference type="ARBA" id="ARBA00022519"/>
    </source>
</evidence>
<dbReference type="RefSeq" id="WP_184361735.1">
    <property type="nucleotide sequence ID" value="NZ_BAAAKM010000136.1"/>
</dbReference>
<feature type="chain" id="PRO_5038519464" evidence="9">
    <location>
        <begin position="28"/>
        <end position="348"/>
    </location>
</feature>
<dbReference type="CDD" id="cd13553">
    <property type="entry name" value="PBP2_NrtA_CpmA_like"/>
    <property type="match status" value="1"/>
</dbReference>
<dbReference type="PANTHER" id="PTHR30024">
    <property type="entry name" value="ALIPHATIC SULFONATES-BINDING PROTEIN-RELATED"/>
    <property type="match status" value="1"/>
</dbReference>
<evidence type="ECO:0000256" key="9">
    <source>
        <dbReference type="SAM" id="SignalP"/>
    </source>
</evidence>
<dbReference type="Gene3D" id="3.40.190.10">
    <property type="entry name" value="Periplasmic binding protein-like II"/>
    <property type="match status" value="2"/>
</dbReference>
<evidence type="ECO:0000256" key="1">
    <source>
        <dbReference type="ARBA" id="ARBA00004418"/>
    </source>
</evidence>
<feature type="signal peptide" evidence="9">
    <location>
        <begin position="1"/>
        <end position="27"/>
    </location>
</feature>
<dbReference type="NCBIfam" id="TIGR01728">
    <property type="entry name" value="SsuA_fam"/>
    <property type="match status" value="1"/>
</dbReference>
<dbReference type="GO" id="GO:0042626">
    <property type="term" value="F:ATPase-coupled transmembrane transporter activity"/>
    <property type="evidence" value="ECO:0007669"/>
    <property type="project" value="InterPro"/>
</dbReference>
<comment type="subcellular location">
    <subcellularLocation>
        <location evidence="2">Cell inner membrane</location>
    </subcellularLocation>
    <subcellularLocation>
        <location evidence="1">Periplasm</location>
    </subcellularLocation>
</comment>
<dbReference type="InterPro" id="IPR010067">
    <property type="entry name" value="ABC_SsuA_sub-bd"/>
</dbReference>
<proteinExistence type="inferred from homology"/>
<dbReference type="Proteomes" id="UP000579647">
    <property type="component" value="Unassembled WGS sequence"/>
</dbReference>
<sequence>MRVSATPLRAAAAAMALGLAATGCVGAGADDSSVLTLGYFPNITHAPALVGVENGTLDEALGEVELATQTFNAGPDAINAVFSGEIDAAFVGPNPAINGWAQSRGEALHVIAGAATQGAGLVARDDIRTVDDLPGKTLSTPMLGGTQDVVLRWFALDRGWEVDTAGGGDLSIVPQENPEIVNAFRAGEIDGAWLPEPHLSRLLAEDDAHLLVDEREVWERTGGQYVTTLLIVNADFLEREPEVVENLLRGHVETVGWMNDNPEEAAEASRVHLEEITGGGLDPELTAAAFDNVLFTVDPVAESLLIKAEQAEAIGLLDPVDLDGIYALDPLNDVLAQAGHEPVAGLEG</sequence>
<keyword evidence="6" id="KW-0997">Cell inner membrane</keyword>
<evidence type="ECO:0000256" key="7">
    <source>
        <dbReference type="ARBA" id="ARBA00022729"/>
    </source>
</evidence>
<dbReference type="PANTHER" id="PTHR30024:SF47">
    <property type="entry name" value="TAURINE-BINDING PERIPLASMIC PROTEIN"/>
    <property type="match status" value="1"/>
</dbReference>
<keyword evidence="5" id="KW-1003">Cell membrane</keyword>
<evidence type="ECO:0000313" key="10">
    <source>
        <dbReference type="EMBL" id="MBB5489510.1"/>
    </source>
</evidence>
<dbReference type="PROSITE" id="PS51257">
    <property type="entry name" value="PROKAR_LIPOPROTEIN"/>
    <property type="match status" value="1"/>
</dbReference>
<gene>
    <name evidence="10" type="ORF">HNR07_000647</name>
</gene>
<protein>
    <submittedName>
        <fullName evidence="10">NitT/TauT family transport system substrate-binding protein</fullName>
    </submittedName>
</protein>
<name>A0A840VYE3_9ACTN</name>
<dbReference type="AlphaFoldDB" id="A0A840VYE3"/>
<dbReference type="InterPro" id="IPR044527">
    <property type="entry name" value="NrtA/CpmA_ABC-bd_dom"/>
</dbReference>
<evidence type="ECO:0000256" key="3">
    <source>
        <dbReference type="ARBA" id="ARBA00010742"/>
    </source>
</evidence>
<evidence type="ECO:0000256" key="2">
    <source>
        <dbReference type="ARBA" id="ARBA00004533"/>
    </source>
</evidence>
<evidence type="ECO:0000256" key="5">
    <source>
        <dbReference type="ARBA" id="ARBA00022475"/>
    </source>
</evidence>
<dbReference type="Pfam" id="PF13379">
    <property type="entry name" value="NMT1_2"/>
    <property type="match status" value="1"/>
</dbReference>
<evidence type="ECO:0000313" key="11">
    <source>
        <dbReference type="Proteomes" id="UP000579647"/>
    </source>
</evidence>
<organism evidence="10 11">
    <name type="scientific">Nocardiopsis metallicus</name>
    <dbReference type="NCBI Taxonomy" id="179819"/>
    <lineage>
        <taxon>Bacteria</taxon>
        <taxon>Bacillati</taxon>
        <taxon>Actinomycetota</taxon>
        <taxon>Actinomycetes</taxon>
        <taxon>Streptosporangiales</taxon>
        <taxon>Nocardiopsidaceae</taxon>
        <taxon>Nocardiopsis</taxon>
    </lineage>
</organism>
<comment type="caution">
    <text evidence="10">The sequence shown here is derived from an EMBL/GenBank/DDBJ whole genome shotgun (WGS) entry which is preliminary data.</text>
</comment>
<comment type="similarity">
    <text evidence="3">Belongs to the bacterial solute-binding protein SsuA/TauA family.</text>
</comment>
<evidence type="ECO:0000256" key="4">
    <source>
        <dbReference type="ARBA" id="ARBA00022448"/>
    </source>
</evidence>
<keyword evidence="7 9" id="KW-0732">Signal</keyword>
<dbReference type="GO" id="GO:0042597">
    <property type="term" value="C:periplasmic space"/>
    <property type="evidence" value="ECO:0007669"/>
    <property type="project" value="UniProtKB-SubCell"/>
</dbReference>
<reference evidence="10 11" key="1">
    <citation type="submission" date="2020-08" db="EMBL/GenBank/DDBJ databases">
        <title>Sequencing the genomes of 1000 actinobacteria strains.</title>
        <authorList>
            <person name="Klenk H.-P."/>
        </authorList>
    </citation>
    <scope>NUCLEOTIDE SEQUENCE [LARGE SCALE GENOMIC DNA]</scope>
    <source>
        <strain evidence="10 11">DSM 44598</strain>
    </source>
</reference>
<evidence type="ECO:0000256" key="8">
    <source>
        <dbReference type="ARBA" id="ARBA00023136"/>
    </source>
</evidence>
<dbReference type="GO" id="GO:0005886">
    <property type="term" value="C:plasma membrane"/>
    <property type="evidence" value="ECO:0007669"/>
    <property type="project" value="UniProtKB-SubCell"/>
</dbReference>
<keyword evidence="11" id="KW-1185">Reference proteome</keyword>
<accession>A0A840VYE3</accession>
<dbReference type="EMBL" id="JACHDO010000001">
    <property type="protein sequence ID" value="MBB5489510.1"/>
    <property type="molecule type" value="Genomic_DNA"/>
</dbReference>
<keyword evidence="8" id="KW-0472">Membrane</keyword>
<keyword evidence="4" id="KW-0813">Transport</keyword>